<keyword evidence="11" id="KW-0227">DNA damage</keyword>
<dbReference type="SMART" id="SM00320">
    <property type="entry name" value="WD40"/>
    <property type="match status" value="3"/>
</dbReference>
<evidence type="ECO:0000256" key="4">
    <source>
        <dbReference type="ARBA" id="ARBA00004906"/>
    </source>
</evidence>
<dbReference type="AlphaFoldDB" id="A0A8C4NA14"/>
<feature type="compositionally biased region" description="Polar residues" evidence="19">
    <location>
        <begin position="1"/>
        <end position="24"/>
    </location>
</feature>
<dbReference type="InterPro" id="IPR015943">
    <property type="entry name" value="WD40/YVTN_repeat-like_dom_sf"/>
</dbReference>
<evidence type="ECO:0000256" key="8">
    <source>
        <dbReference type="ARBA" id="ARBA00022679"/>
    </source>
</evidence>
<protein>
    <recommendedName>
        <fullName evidence="5">RING-type E3 ubiquitin transferase</fullName>
        <ecNumber evidence="5">2.3.2.27</ecNumber>
    </recommendedName>
</protein>
<dbReference type="SUPFAM" id="SSF57850">
    <property type="entry name" value="RING/U-box"/>
    <property type="match status" value="1"/>
</dbReference>
<evidence type="ECO:0000256" key="10">
    <source>
        <dbReference type="ARBA" id="ARBA00022737"/>
    </source>
</evidence>
<keyword evidence="6" id="KW-0963">Cytoplasm</keyword>
<dbReference type="Pfam" id="PF13639">
    <property type="entry name" value="zf-RING_2"/>
    <property type="match status" value="1"/>
</dbReference>
<dbReference type="InterPro" id="IPR056527">
    <property type="entry name" value="WD40_RFWD3"/>
</dbReference>
<keyword evidence="8" id="KW-0808">Transferase</keyword>
<dbReference type="Ensembl" id="ENSEBUT00000003954.1">
    <property type="protein sequence ID" value="ENSEBUP00000003575.1"/>
    <property type="gene ID" value="ENSEBUG00000002579.1"/>
</dbReference>
<evidence type="ECO:0000256" key="11">
    <source>
        <dbReference type="ARBA" id="ARBA00022763"/>
    </source>
</evidence>
<evidence type="ECO:0000256" key="7">
    <source>
        <dbReference type="ARBA" id="ARBA00022574"/>
    </source>
</evidence>
<dbReference type="OMA" id="CLESWEM"/>
<feature type="region of interest" description="Disordered" evidence="19">
    <location>
        <begin position="1"/>
        <end position="26"/>
    </location>
</feature>
<dbReference type="Pfam" id="PF23419">
    <property type="entry name" value="WD40_RFWD3"/>
    <property type="match status" value="1"/>
</dbReference>
<evidence type="ECO:0000256" key="3">
    <source>
        <dbReference type="ARBA" id="ARBA00004496"/>
    </source>
</evidence>
<accession>A0A8C4NA14</accession>
<comment type="pathway">
    <text evidence="4">Protein modification; protein ubiquitination.</text>
</comment>
<proteinExistence type="predicted"/>
<keyword evidence="16" id="KW-0539">Nucleus</keyword>
<dbReference type="PANTHER" id="PTHR16047:SF7">
    <property type="entry name" value="E3 UBIQUITIN-PROTEIN LIGASE RFWD3"/>
    <property type="match status" value="1"/>
</dbReference>
<evidence type="ECO:0000256" key="16">
    <source>
        <dbReference type="ARBA" id="ARBA00023242"/>
    </source>
</evidence>
<evidence type="ECO:0000256" key="15">
    <source>
        <dbReference type="ARBA" id="ARBA00023204"/>
    </source>
</evidence>
<name>A0A8C4NA14_EPTBU</name>
<dbReference type="EC" id="2.3.2.27" evidence="5"/>
<evidence type="ECO:0000256" key="13">
    <source>
        <dbReference type="ARBA" id="ARBA00022786"/>
    </source>
</evidence>
<keyword evidence="12 17" id="KW-0863">Zinc-finger</keyword>
<evidence type="ECO:0000256" key="1">
    <source>
        <dbReference type="ARBA" id="ARBA00000900"/>
    </source>
</evidence>
<keyword evidence="10" id="KW-0677">Repeat</keyword>
<evidence type="ECO:0000256" key="5">
    <source>
        <dbReference type="ARBA" id="ARBA00012483"/>
    </source>
</evidence>
<evidence type="ECO:0000256" key="18">
    <source>
        <dbReference type="SAM" id="Coils"/>
    </source>
</evidence>
<keyword evidence="22" id="KW-1185">Reference proteome</keyword>
<evidence type="ECO:0000256" key="17">
    <source>
        <dbReference type="PROSITE-ProRule" id="PRU00175"/>
    </source>
</evidence>
<keyword evidence="15" id="KW-0234">DNA repair</keyword>
<dbReference type="InterPro" id="IPR036322">
    <property type="entry name" value="WD40_repeat_dom_sf"/>
</dbReference>
<keyword evidence="14" id="KW-0862">Zinc</keyword>
<dbReference type="Gene3D" id="3.30.40.10">
    <property type="entry name" value="Zinc/RING finger domain, C3HC4 (zinc finger)"/>
    <property type="match status" value="1"/>
</dbReference>
<dbReference type="PANTHER" id="PTHR16047">
    <property type="entry name" value="RFWD3 PROTEIN"/>
    <property type="match status" value="1"/>
</dbReference>
<evidence type="ECO:0000259" key="20">
    <source>
        <dbReference type="PROSITE" id="PS50089"/>
    </source>
</evidence>
<dbReference type="GO" id="GO:0036297">
    <property type="term" value="P:interstrand cross-link repair"/>
    <property type="evidence" value="ECO:0007669"/>
    <property type="project" value="InterPro"/>
</dbReference>
<keyword evidence="18" id="KW-0175">Coiled coil</keyword>
<comment type="subcellular location">
    <subcellularLocation>
        <location evidence="3">Cytoplasm</location>
    </subcellularLocation>
    <subcellularLocation>
        <location evidence="2">Nucleus</location>
        <location evidence="2">PML body</location>
    </subcellularLocation>
</comment>
<feature type="coiled-coil region" evidence="18">
    <location>
        <begin position="198"/>
        <end position="253"/>
    </location>
</feature>
<keyword evidence="7" id="KW-0853">WD repeat</keyword>
<evidence type="ECO:0000256" key="2">
    <source>
        <dbReference type="ARBA" id="ARBA00004322"/>
    </source>
</evidence>
<dbReference type="InterPro" id="IPR001680">
    <property type="entry name" value="WD40_rpt"/>
</dbReference>
<dbReference type="GO" id="GO:0016605">
    <property type="term" value="C:PML body"/>
    <property type="evidence" value="ECO:0007669"/>
    <property type="project" value="UniProtKB-SubCell"/>
</dbReference>
<dbReference type="Proteomes" id="UP000694388">
    <property type="component" value="Unplaced"/>
</dbReference>
<dbReference type="GO" id="GO:0005737">
    <property type="term" value="C:cytoplasm"/>
    <property type="evidence" value="ECO:0007669"/>
    <property type="project" value="UniProtKB-SubCell"/>
</dbReference>
<dbReference type="Gene3D" id="2.130.10.10">
    <property type="entry name" value="YVTN repeat-like/Quinoprotein amine dehydrogenase"/>
    <property type="match status" value="1"/>
</dbReference>
<dbReference type="GO" id="GO:0008270">
    <property type="term" value="F:zinc ion binding"/>
    <property type="evidence" value="ECO:0007669"/>
    <property type="project" value="UniProtKB-KW"/>
</dbReference>
<dbReference type="SUPFAM" id="SSF50978">
    <property type="entry name" value="WD40 repeat-like"/>
    <property type="match status" value="1"/>
</dbReference>
<dbReference type="GO" id="GO:0061630">
    <property type="term" value="F:ubiquitin protein ligase activity"/>
    <property type="evidence" value="ECO:0007669"/>
    <property type="project" value="UniProtKB-EC"/>
</dbReference>
<evidence type="ECO:0000256" key="9">
    <source>
        <dbReference type="ARBA" id="ARBA00022723"/>
    </source>
</evidence>
<organism evidence="21 22">
    <name type="scientific">Eptatretus burgeri</name>
    <name type="common">Inshore hagfish</name>
    <dbReference type="NCBI Taxonomy" id="7764"/>
    <lineage>
        <taxon>Eukaryota</taxon>
        <taxon>Metazoa</taxon>
        <taxon>Chordata</taxon>
        <taxon>Craniata</taxon>
        <taxon>Vertebrata</taxon>
        <taxon>Cyclostomata</taxon>
        <taxon>Myxini</taxon>
        <taxon>Myxiniformes</taxon>
        <taxon>Myxinidae</taxon>
        <taxon>Eptatretinae</taxon>
        <taxon>Eptatretus</taxon>
    </lineage>
</organism>
<feature type="domain" description="RING-type" evidence="20">
    <location>
        <begin position="138"/>
        <end position="181"/>
    </location>
</feature>
<dbReference type="CDD" id="cd16450">
    <property type="entry name" value="mRING-C3HGC3_RFWD3"/>
    <property type="match status" value="1"/>
</dbReference>
<dbReference type="InterPro" id="IPR037381">
    <property type="entry name" value="RFWD3"/>
</dbReference>
<evidence type="ECO:0000256" key="14">
    <source>
        <dbReference type="ARBA" id="ARBA00022833"/>
    </source>
</evidence>
<dbReference type="GO" id="GO:0016567">
    <property type="term" value="P:protein ubiquitination"/>
    <property type="evidence" value="ECO:0007669"/>
    <property type="project" value="InterPro"/>
</dbReference>
<dbReference type="SMART" id="SM00184">
    <property type="entry name" value="RING"/>
    <property type="match status" value="1"/>
</dbReference>
<dbReference type="GeneTree" id="ENSGT00390000008931"/>
<evidence type="ECO:0000313" key="22">
    <source>
        <dbReference type="Proteomes" id="UP000694388"/>
    </source>
</evidence>
<evidence type="ECO:0000313" key="21">
    <source>
        <dbReference type="Ensembl" id="ENSEBUP00000003575.1"/>
    </source>
</evidence>
<sequence length="626" mass="70221">MQSRPCNLRTNNGRGTRQVRSGPQRQHHRLDEYFTRRSNQPMQIDSTVRMADADHAEDGDRRGNAPELIVLDGCDLDVEELAVSEEASGVLVLPTVQHTPEEDENASLIEEQTTASCTDGPSCSARSARSEEEESDICSICLEPWTNVGPHRMCNLRCGHVFGHACVMRWFTTSKKCPQCNQRAKKSDVRPVYVSTLRAIDTVELESLKRELEQERELRMSCQQNAQLHSLQLQALQNEHKKLQQQIKAREDSPLLRETQENQVSIACCTEQPPSQMQVRSHQSVYIFDKGIQVSAMGQCRVMAYCQDLGILAVSQPFASTSLLAGFGVKIISCNDMRSCQYIGIHNKEIRALAFNLQQDNLLLSASMDNHVNITSVMTNNVVQKYNAGKQVWSCCWNQDNPTYFYAGLMNGVVLGYDTRNTRNFVSQLSPPAGRSCCPVASLMYIPLTGGCNWGGLMVGTLEGAIFWEKKSDKYLPHCLPAEQGTSCMDIQVDPFTKNYLLSYRPSRSIRQVRHVLMELNGYFDLSSSEVEFSSNTLQTFYAGASSKFMSKSSLFPSPSGDGLLVCAGDEALQSTLVWHARSPEVLQTLQANQPIRDICPIEINQKHYLATLTERTLKLYKWKSP</sequence>
<comment type="catalytic activity">
    <reaction evidence="1">
        <text>S-ubiquitinyl-[E2 ubiquitin-conjugating enzyme]-L-cysteine + [acceptor protein]-L-lysine = [E2 ubiquitin-conjugating enzyme]-L-cysteine + N(6)-ubiquitinyl-[acceptor protein]-L-lysine.</text>
        <dbReference type="EC" id="2.3.2.27"/>
    </reaction>
</comment>
<dbReference type="PROSITE" id="PS50089">
    <property type="entry name" value="ZF_RING_2"/>
    <property type="match status" value="1"/>
</dbReference>
<reference evidence="21" key="2">
    <citation type="submission" date="2025-09" db="UniProtKB">
        <authorList>
            <consortium name="Ensembl"/>
        </authorList>
    </citation>
    <scope>IDENTIFICATION</scope>
</reference>
<keyword evidence="9" id="KW-0479">Metal-binding</keyword>
<dbReference type="InterPro" id="IPR001841">
    <property type="entry name" value="Znf_RING"/>
</dbReference>
<reference evidence="21" key="1">
    <citation type="submission" date="2025-08" db="UniProtKB">
        <authorList>
            <consortium name="Ensembl"/>
        </authorList>
    </citation>
    <scope>IDENTIFICATION</scope>
</reference>
<dbReference type="InterPro" id="IPR013083">
    <property type="entry name" value="Znf_RING/FYVE/PHD"/>
</dbReference>
<evidence type="ECO:0000256" key="19">
    <source>
        <dbReference type="SAM" id="MobiDB-lite"/>
    </source>
</evidence>
<evidence type="ECO:0000256" key="6">
    <source>
        <dbReference type="ARBA" id="ARBA00022490"/>
    </source>
</evidence>
<evidence type="ECO:0000256" key="12">
    <source>
        <dbReference type="ARBA" id="ARBA00022771"/>
    </source>
</evidence>
<keyword evidence="13" id="KW-0833">Ubl conjugation pathway</keyword>